<sequence>MRKKYKQDCQQQKQFQKIIGNQLQIFLNNKSNYNILAQYFQVILKIGGKYKELAINHKEQVQLMSKLFNHQMQLDGSKNKIFENRPQQNEIMNIYFANMLMNEVNWQKYDGFDQIIIVCNKKSIEYLLIINVTQVRISKIVHEINQISEKERGKFKKEWQVQKQERQIRVQLYLLRIQIEF</sequence>
<dbReference type="AlphaFoldDB" id="A0A8S1R980"/>
<keyword evidence="2" id="KW-1185">Reference proteome</keyword>
<evidence type="ECO:0000313" key="2">
    <source>
        <dbReference type="Proteomes" id="UP000692954"/>
    </source>
</evidence>
<evidence type="ECO:0000313" key="1">
    <source>
        <dbReference type="EMBL" id="CAD8123944.1"/>
    </source>
</evidence>
<gene>
    <name evidence="1" type="ORF">PSON_ATCC_30995.1.T1480041</name>
</gene>
<name>A0A8S1R980_9CILI</name>
<protein>
    <submittedName>
        <fullName evidence="1">Uncharacterized protein</fullName>
    </submittedName>
</protein>
<reference evidence="1" key="1">
    <citation type="submission" date="2021-01" db="EMBL/GenBank/DDBJ databases">
        <authorList>
            <consortium name="Genoscope - CEA"/>
            <person name="William W."/>
        </authorList>
    </citation>
    <scope>NUCLEOTIDE SEQUENCE</scope>
</reference>
<comment type="caution">
    <text evidence="1">The sequence shown here is derived from an EMBL/GenBank/DDBJ whole genome shotgun (WGS) entry which is preliminary data.</text>
</comment>
<proteinExistence type="predicted"/>
<dbReference type="Proteomes" id="UP000692954">
    <property type="component" value="Unassembled WGS sequence"/>
</dbReference>
<accession>A0A8S1R980</accession>
<dbReference type="EMBL" id="CAJJDN010000148">
    <property type="protein sequence ID" value="CAD8123944.1"/>
    <property type="molecule type" value="Genomic_DNA"/>
</dbReference>
<organism evidence="1 2">
    <name type="scientific">Paramecium sonneborni</name>
    <dbReference type="NCBI Taxonomy" id="65129"/>
    <lineage>
        <taxon>Eukaryota</taxon>
        <taxon>Sar</taxon>
        <taxon>Alveolata</taxon>
        <taxon>Ciliophora</taxon>
        <taxon>Intramacronucleata</taxon>
        <taxon>Oligohymenophorea</taxon>
        <taxon>Peniculida</taxon>
        <taxon>Parameciidae</taxon>
        <taxon>Paramecium</taxon>
    </lineage>
</organism>